<name>A0A6V7P1B9_ANACO</name>
<gene>
    <name evidence="1" type="ORF">CB5_LOCUS7818</name>
</gene>
<accession>A0A6V7P1B9</accession>
<reference evidence="1" key="1">
    <citation type="submission" date="2020-07" db="EMBL/GenBank/DDBJ databases">
        <authorList>
            <person name="Lin J."/>
        </authorList>
    </citation>
    <scope>NUCLEOTIDE SEQUENCE</scope>
</reference>
<proteinExistence type="predicted"/>
<sequence length="124" mass="13626">MAEGSSSPSSFSAAAAKAEEERAEVLDRMLTRLAIADDDKLEPALVKTLPYSIASLSAPSPSIRMMVDALRQAQYSIRKLIDDPPAMHTMFESLMDIHDHIESVLEHISATADKECRQGGRVRE</sequence>
<dbReference type="AlphaFoldDB" id="A0A6V7P1B9"/>
<evidence type="ECO:0000313" key="1">
    <source>
        <dbReference type="EMBL" id="CAD1824607.1"/>
    </source>
</evidence>
<organism evidence="1">
    <name type="scientific">Ananas comosus var. bracteatus</name>
    <name type="common">red pineapple</name>
    <dbReference type="NCBI Taxonomy" id="296719"/>
    <lineage>
        <taxon>Eukaryota</taxon>
        <taxon>Viridiplantae</taxon>
        <taxon>Streptophyta</taxon>
        <taxon>Embryophyta</taxon>
        <taxon>Tracheophyta</taxon>
        <taxon>Spermatophyta</taxon>
        <taxon>Magnoliopsida</taxon>
        <taxon>Liliopsida</taxon>
        <taxon>Poales</taxon>
        <taxon>Bromeliaceae</taxon>
        <taxon>Bromelioideae</taxon>
        <taxon>Ananas</taxon>
    </lineage>
</organism>
<dbReference type="EMBL" id="LR862144">
    <property type="protein sequence ID" value="CAD1824607.1"/>
    <property type="molecule type" value="Genomic_DNA"/>
</dbReference>
<protein>
    <submittedName>
        <fullName evidence="1">Uncharacterized protein</fullName>
    </submittedName>
</protein>